<protein>
    <submittedName>
        <fullName evidence="1">Uncharacterized protein</fullName>
    </submittedName>
</protein>
<gene>
    <name evidence="1" type="ORF">FOC37_18370</name>
</gene>
<evidence type="ECO:0000313" key="2">
    <source>
        <dbReference type="Proteomes" id="UP000424966"/>
    </source>
</evidence>
<name>A0ABX6FCD0_YERIN</name>
<evidence type="ECO:0000313" key="1">
    <source>
        <dbReference type="EMBL" id="QGR72160.1"/>
    </source>
</evidence>
<dbReference type="Proteomes" id="UP000424966">
    <property type="component" value="Chromosome"/>
</dbReference>
<dbReference type="EMBL" id="CP046294">
    <property type="protein sequence ID" value="QGR72160.1"/>
    <property type="molecule type" value="Genomic_DNA"/>
</dbReference>
<reference evidence="1 2" key="1">
    <citation type="submission" date="2019-11" db="EMBL/GenBank/DDBJ databases">
        <title>FDA dAtabase for Regulatory Grade micrObial Sequences (FDA-ARGOS): Supporting development and validation of Infectious Disease Dx tests.</title>
        <authorList>
            <person name="Patel R."/>
            <person name="Rucinski S."/>
            <person name="Tallon L."/>
            <person name="Sadzewicz L."/>
            <person name="Vavikolanu K."/>
            <person name="Mehta A."/>
            <person name="Aluvathingal J."/>
            <person name="Nadendla S."/>
            <person name="Nandy P."/>
            <person name="Geyer C."/>
            <person name="Yan Y."/>
            <person name="Sichtig H."/>
        </authorList>
    </citation>
    <scope>NUCLEOTIDE SEQUENCE [LARGE SCALE GENOMIC DNA]</scope>
    <source>
        <strain evidence="1 2">FDAARGOS_729</strain>
    </source>
</reference>
<accession>A0ABX6FCD0</accession>
<dbReference type="GeneID" id="58048271"/>
<dbReference type="RefSeq" id="WP_032905936.1">
    <property type="nucleotide sequence ID" value="NZ_CBCSII010000044.1"/>
</dbReference>
<sequence length="139" mass="15731">MSSLVIAEVYIYKDKNTSGAKKVDSLFITFIPNSPTSFRSHVSLSCAQKYVFNETFANTIEGETVKSNESAENLKFNYDITANKLTCEDDRTSKFSEEYYNTHSEHSLAETLLVIIEKNSLQDTILNNERNISATNKKP</sequence>
<organism evidence="1 2">
    <name type="scientific">Yersinia intermedia</name>
    <dbReference type="NCBI Taxonomy" id="631"/>
    <lineage>
        <taxon>Bacteria</taxon>
        <taxon>Pseudomonadati</taxon>
        <taxon>Pseudomonadota</taxon>
        <taxon>Gammaproteobacteria</taxon>
        <taxon>Enterobacterales</taxon>
        <taxon>Yersiniaceae</taxon>
        <taxon>Yersinia</taxon>
    </lineage>
</organism>
<proteinExistence type="predicted"/>
<keyword evidence="2" id="KW-1185">Reference proteome</keyword>